<keyword evidence="2" id="KW-1185">Reference proteome</keyword>
<dbReference type="Proteomes" id="UP000598971">
    <property type="component" value="Unassembled WGS sequence"/>
</dbReference>
<comment type="caution">
    <text evidence="1">The sequence shown here is derived from an EMBL/GenBank/DDBJ whole genome shotgun (WGS) entry which is preliminary data.</text>
</comment>
<organism evidence="1 2">
    <name type="scientific">Limnovirga soli</name>
    <dbReference type="NCBI Taxonomy" id="2656915"/>
    <lineage>
        <taxon>Bacteria</taxon>
        <taxon>Pseudomonadati</taxon>
        <taxon>Bacteroidota</taxon>
        <taxon>Chitinophagia</taxon>
        <taxon>Chitinophagales</taxon>
        <taxon>Chitinophagaceae</taxon>
        <taxon>Limnovirga</taxon>
    </lineage>
</organism>
<name>A0A8J8FGB9_9BACT</name>
<evidence type="ECO:0000313" key="1">
    <source>
        <dbReference type="EMBL" id="NNV57388.1"/>
    </source>
</evidence>
<gene>
    <name evidence="1" type="ORF">GD597_18090</name>
</gene>
<reference evidence="1" key="1">
    <citation type="submission" date="2019-10" db="EMBL/GenBank/DDBJ databases">
        <title>Draft genome sequence of Panacibacter sp. KCS-6.</title>
        <authorList>
            <person name="Yim K.J."/>
        </authorList>
    </citation>
    <scope>NUCLEOTIDE SEQUENCE</scope>
    <source>
        <strain evidence="1">KCS-6</strain>
    </source>
</reference>
<sequence>MPLITLESLSITPALLIDMPNIILANTEYKRKMKVLKLEFNPAQKIVKVDTVIDLFNLNDEPIDYSVNNYAKPINYSVNATNNAICNAVTGAHICYLNELGDDTLEQSPAYGINYMYSFDFFYAMAAGSPVIINATITQFLMPHILAGDCD</sequence>
<dbReference type="RefSeq" id="WP_171609336.1">
    <property type="nucleotide sequence ID" value="NZ_WHPF01000014.1"/>
</dbReference>
<evidence type="ECO:0000313" key="2">
    <source>
        <dbReference type="Proteomes" id="UP000598971"/>
    </source>
</evidence>
<protein>
    <submittedName>
        <fullName evidence="1">Uncharacterized protein</fullName>
    </submittedName>
</protein>
<proteinExistence type="predicted"/>
<accession>A0A8J8FGB9</accession>
<dbReference type="AlphaFoldDB" id="A0A8J8FGB9"/>
<dbReference type="EMBL" id="WHPF01000014">
    <property type="protein sequence ID" value="NNV57388.1"/>
    <property type="molecule type" value="Genomic_DNA"/>
</dbReference>